<evidence type="ECO:0000259" key="6">
    <source>
        <dbReference type="Pfam" id="PF12698"/>
    </source>
</evidence>
<organism evidence="7 8">
    <name type="scientific">Variimorphobacter saccharofermentans</name>
    <dbReference type="NCBI Taxonomy" id="2755051"/>
    <lineage>
        <taxon>Bacteria</taxon>
        <taxon>Bacillati</taxon>
        <taxon>Bacillota</taxon>
        <taxon>Clostridia</taxon>
        <taxon>Lachnospirales</taxon>
        <taxon>Lachnospiraceae</taxon>
        <taxon>Variimorphobacter</taxon>
    </lineage>
</organism>
<evidence type="ECO:0000256" key="1">
    <source>
        <dbReference type="ARBA" id="ARBA00004141"/>
    </source>
</evidence>
<name>A0A839JZA8_9FIRM</name>
<feature type="transmembrane region" description="Helical" evidence="5">
    <location>
        <begin position="359"/>
        <end position="380"/>
    </location>
</feature>
<dbReference type="GO" id="GO:0140359">
    <property type="term" value="F:ABC-type transporter activity"/>
    <property type="evidence" value="ECO:0007669"/>
    <property type="project" value="InterPro"/>
</dbReference>
<feature type="transmembrane region" description="Helical" evidence="5">
    <location>
        <begin position="234"/>
        <end position="258"/>
    </location>
</feature>
<protein>
    <submittedName>
        <fullName evidence="7">ABC transporter permease</fullName>
    </submittedName>
</protein>
<feature type="transmembrane region" description="Helical" evidence="5">
    <location>
        <begin position="18"/>
        <end position="36"/>
    </location>
</feature>
<dbReference type="GO" id="GO:0016020">
    <property type="term" value="C:membrane"/>
    <property type="evidence" value="ECO:0007669"/>
    <property type="project" value="UniProtKB-SubCell"/>
</dbReference>
<dbReference type="EMBL" id="JACEGA010000001">
    <property type="protein sequence ID" value="MBB2182302.1"/>
    <property type="molecule type" value="Genomic_DNA"/>
</dbReference>
<keyword evidence="2 5" id="KW-0812">Transmembrane</keyword>
<feature type="transmembrane region" description="Helical" evidence="5">
    <location>
        <begin position="270"/>
        <end position="290"/>
    </location>
</feature>
<evidence type="ECO:0000256" key="3">
    <source>
        <dbReference type="ARBA" id="ARBA00022989"/>
    </source>
</evidence>
<feature type="transmembrane region" description="Helical" evidence="5">
    <location>
        <begin position="193"/>
        <end position="213"/>
    </location>
</feature>
<keyword evidence="3 5" id="KW-1133">Transmembrane helix</keyword>
<comment type="caution">
    <text evidence="7">The sequence shown here is derived from an EMBL/GenBank/DDBJ whole genome shotgun (WGS) entry which is preliminary data.</text>
</comment>
<feature type="transmembrane region" description="Helical" evidence="5">
    <location>
        <begin position="297"/>
        <end position="317"/>
    </location>
</feature>
<gene>
    <name evidence="7" type="ORF">H0486_05365</name>
</gene>
<keyword evidence="8" id="KW-1185">Reference proteome</keyword>
<sequence length="389" mass="44088">MQVFKTYFKILRKQLPSLLTYGIGFLVLTFIININIKDGQEKYERSLVRTMVINEDGESSLIDGFLKYMEDYIIFVEPEVDETARKDALFYNRAVYILTIPEGFTESFLNNGTVLLEKQTILDSIEIVTVDDAIEHYFNMAAIYLKNIPDIDYKELNKYIEASLQQDTPLRFHREVKKDQNNFNIVNQYFFNYLGYIIIGAFVSGISIVMFSFQGIDIRRKHAASPLTQKEMSVQLIAANIIFAVVYIIVFIIASLLLNKPKINGNTLLFWVNLLILGMTALSFSYLVGITVKSRKAIAAISTGVSLSLAFVSGMFVPQDFLGAPVLRVASFTPTYWYVKANNILGSISELHKSDLSDIMVCMGIEIGFSIAILSIALVIHKRKQQQAY</sequence>
<dbReference type="AlphaFoldDB" id="A0A839JZA8"/>
<evidence type="ECO:0000313" key="8">
    <source>
        <dbReference type="Proteomes" id="UP000574276"/>
    </source>
</evidence>
<evidence type="ECO:0000256" key="5">
    <source>
        <dbReference type="SAM" id="Phobius"/>
    </source>
</evidence>
<dbReference type="Pfam" id="PF12698">
    <property type="entry name" value="ABC2_membrane_3"/>
    <property type="match status" value="1"/>
</dbReference>
<evidence type="ECO:0000256" key="2">
    <source>
        <dbReference type="ARBA" id="ARBA00022692"/>
    </source>
</evidence>
<comment type="subcellular location">
    <subcellularLocation>
        <location evidence="1">Membrane</location>
        <topology evidence="1">Multi-pass membrane protein</topology>
    </subcellularLocation>
</comment>
<proteinExistence type="predicted"/>
<dbReference type="Proteomes" id="UP000574276">
    <property type="component" value="Unassembled WGS sequence"/>
</dbReference>
<evidence type="ECO:0000256" key="4">
    <source>
        <dbReference type="ARBA" id="ARBA00023136"/>
    </source>
</evidence>
<accession>A0A839JZA8</accession>
<dbReference type="RefSeq" id="WP_228352027.1">
    <property type="nucleotide sequence ID" value="NZ_JACEGA010000001.1"/>
</dbReference>
<dbReference type="InterPro" id="IPR013525">
    <property type="entry name" value="ABC2_TM"/>
</dbReference>
<evidence type="ECO:0000313" key="7">
    <source>
        <dbReference type="EMBL" id="MBB2182302.1"/>
    </source>
</evidence>
<reference evidence="7 8" key="1">
    <citation type="submission" date="2020-07" db="EMBL/GenBank/DDBJ databases">
        <title>Characterization and genome sequencing of isolate MD1, a novel member within the family Lachnospiraceae.</title>
        <authorList>
            <person name="Rettenmaier R."/>
            <person name="Di Bello L."/>
            <person name="Zinser C."/>
            <person name="Scheitz K."/>
            <person name="Liebl W."/>
            <person name="Zverlov V."/>
        </authorList>
    </citation>
    <scope>NUCLEOTIDE SEQUENCE [LARGE SCALE GENOMIC DNA]</scope>
    <source>
        <strain evidence="7 8">MD1</strain>
    </source>
</reference>
<keyword evidence="4 5" id="KW-0472">Membrane</keyword>
<feature type="domain" description="ABC-2 type transporter transmembrane" evidence="6">
    <location>
        <begin position="23"/>
        <end position="378"/>
    </location>
</feature>